<dbReference type="InterPro" id="IPR042163">
    <property type="entry name" value="PHF12"/>
</dbReference>
<dbReference type="PROSITE" id="PS50016">
    <property type="entry name" value="ZF_PHD_2"/>
    <property type="match status" value="1"/>
</dbReference>
<dbReference type="InterPro" id="IPR019787">
    <property type="entry name" value="Znf_PHD-finger"/>
</dbReference>
<dbReference type="InterPro" id="IPR000182">
    <property type="entry name" value="GNAT_dom"/>
</dbReference>
<dbReference type="GO" id="GO:0016747">
    <property type="term" value="F:acyltransferase activity, transferring groups other than amino-acyl groups"/>
    <property type="evidence" value="ECO:0007669"/>
    <property type="project" value="InterPro"/>
</dbReference>
<dbReference type="InterPro" id="IPR032308">
    <property type="entry name" value="TDBD"/>
</dbReference>
<proteinExistence type="predicted"/>
<keyword evidence="4" id="KW-0862">Zinc</keyword>
<dbReference type="InterPro" id="IPR011011">
    <property type="entry name" value="Znf_FYVE_PHD"/>
</dbReference>
<evidence type="ECO:0000256" key="2">
    <source>
        <dbReference type="ARBA" id="ARBA00022723"/>
    </source>
</evidence>
<keyword evidence="10" id="KW-1185">Reference proteome</keyword>
<feature type="region of interest" description="Disordered" evidence="7">
    <location>
        <begin position="1270"/>
        <end position="1293"/>
    </location>
</feature>
<evidence type="ECO:0000256" key="6">
    <source>
        <dbReference type="PROSITE-ProRule" id="PRU00146"/>
    </source>
</evidence>
<dbReference type="SUPFAM" id="SSF57903">
    <property type="entry name" value="FYVE/PHD zinc finger"/>
    <property type="match status" value="1"/>
</dbReference>
<evidence type="ECO:0000313" key="10">
    <source>
        <dbReference type="Proteomes" id="UP000504608"/>
    </source>
</evidence>
<organism evidence="10 11">
    <name type="scientific">Cucurbita maxima</name>
    <name type="common">Pumpkin</name>
    <name type="synonym">Winter squash</name>
    <dbReference type="NCBI Taxonomy" id="3661"/>
    <lineage>
        <taxon>Eukaryota</taxon>
        <taxon>Viridiplantae</taxon>
        <taxon>Streptophyta</taxon>
        <taxon>Embryophyta</taxon>
        <taxon>Tracheophyta</taxon>
        <taxon>Spermatophyta</taxon>
        <taxon>Magnoliopsida</taxon>
        <taxon>eudicotyledons</taxon>
        <taxon>Gunneridae</taxon>
        <taxon>Pentapetalae</taxon>
        <taxon>rosids</taxon>
        <taxon>fabids</taxon>
        <taxon>Cucurbitales</taxon>
        <taxon>Cucurbitaceae</taxon>
        <taxon>Cucurbiteae</taxon>
        <taxon>Cucurbita</taxon>
    </lineage>
</organism>
<dbReference type="SMART" id="SM00743">
    <property type="entry name" value="Agenet"/>
    <property type="match status" value="1"/>
</dbReference>
<dbReference type="GO" id="GO:0005634">
    <property type="term" value="C:nucleus"/>
    <property type="evidence" value="ECO:0007669"/>
    <property type="project" value="UniProtKB-SubCell"/>
</dbReference>
<dbReference type="InterPro" id="IPR001965">
    <property type="entry name" value="Znf_PHD"/>
</dbReference>
<dbReference type="OrthoDB" id="1903104at2759"/>
<evidence type="ECO:0000313" key="11">
    <source>
        <dbReference type="RefSeq" id="XP_022986211.1"/>
    </source>
</evidence>
<dbReference type="PROSITE" id="PS51186">
    <property type="entry name" value="GNAT"/>
    <property type="match status" value="1"/>
</dbReference>
<protein>
    <submittedName>
        <fullName evidence="11">Uncharacterized protein LOC111484026</fullName>
    </submittedName>
</protein>
<keyword evidence="5" id="KW-0539">Nucleus</keyword>
<dbReference type="GeneID" id="111484026"/>
<dbReference type="GO" id="GO:0003714">
    <property type="term" value="F:transcription corepressor activity"/>
    <property type="evidence" value="ECO:0007669"/>
    <property type="project" value="InterPro"/>
</dbReference>
<dbReference type="Pfam" id="PF16135">
    <property type="entry name" value="TDBD"/>
    <property type="match status" value="1"/>
</dbReference>
<dbReference type="Gene3D" id="3.30.40.10">
    <property type="entry name" value="Zinc/RING finger domain, C3HC4 (zinc finger)"/>
    <property type="match status" value="2"/>
</dbReference>
<dbReference type="Pfam" id="PF23209">
    <property type="entry name" value="IDM1_C"/>
    <property type="match status" value="1"/>
</dbReference>
<evidence type="ECO:0000256" key="4">
    <source>
        <dbReference type="ARBA" id="ARBA00022833"/>
    </source>
</evidence>
<dbReference type="InterPro" id="IPR014002">
    <property type="entry name" value="Agenet_dom_plant"/>
</dbReference>
<dbReference type="GO" id="GO:0008270">
    <property type="term" value="F:zinc ion binding"/>
    <property type="evidence" value="ECO:0007669"/>
    <property type="project" value="UniProtKB-KW"/>
</dbReference>
<gene>
    <name evidence="11" type="primary">LOC111484026</name>
</gene>
<name>A0A6J1JAH1_CUCMA</name>
<dbReference type="PANTHER" id="PTHR46309">
    <property type="entry name" value="PHD FINGER PROTEIN 12"/>
    <property type="match status" value="1"/>
</dbReference>
<dbReference type="Pfam" id="PF22970">
    <property type="entry name" value="DUF7028"/>
    <property type="match status" value="2"/>
</dbReference>
<evidence type="ECO:0000256" key="1">
    <source>
        <dbReference type="ARBA" id="ARBA00004123"/>
    </source>
</evidence>
<dbReference type="InterPro" id="IPR016181">
    <property type="entry name" value="Acyl_CoA_acyltransferase"/>
</dbReference>
<evidence type="ECO:0000256" key="7">
    <source>
        <dbReference type="SAM" id="MobiDB-lite"/>
    </source>
</evidence>
<dbReference type="InterPro" id="IPR008395">
    <property type="entry name" value="Agenet-like_dom"/>
</dbReference>
<dbReference type="Pfam" id="PF05641">
    <property type="entry name" value="Agenet"/>
    <property type="match status" value="1"/>
</dbReference>
<accession>A0A6J1JAH1</accession>
<dbReference type="RefSeq" id="XP_022986211.1">
    <property type="nucleotide sequence ID" value="XM_023130443.1"/>
</dbReference>
<dbReference type="KEGG" id="cmax:111484026"/>
<evidence type="ECO:0000256" key="5">
    <source>
        <dbReference type="ARBA" id="ARBA00023242"/>
    </source>
</evidence>
<dbReference type="GO" id="GO:0006357">
    <property type="term" value="P:regulation of transcription by RNA polymerase II"/>
    <property type="evidence" value="ECO:0007669"/>
    <property type="project" value="TreeGrafter"/>
</dbReference>
<evidence type="ECO:0000256" key="3">
    <source>
        <dbReference type="ARBA" id="ARBA00022771"/>
    </source>
</evidence>
<keyword evidence="3 6" id="KW-0863">Zinc-finger</keyword>
<dbReference type="InterPro" id="IPR054292">
    <property type="entry name" value="DUF7028"/>
</dbReference>
<dbReference type="Gene3D" id="3.40.630.30">
    <property type="match status" value="1"/>
</dbReference>
<feature type="domain" description="PHD-type" evidence="8">
    <location>
        <begin position="962"/>
        <end position="1007"/>
    </location>
</feature>
<dbReference type="PANTHER" id="PTHR46309:SF12">
    <property type="entry name" value="GB|AAC80581.1"/>
    <property type="match status" value="1"/>
</dbReference>
<dbReference type="SUPFAM" id="SSF55729">
    <property type="entry name" value="Acyl-CoA N-acyltransferases (Nat)"/>
    <property type="match status" value="1"/>
</dbReference>
<dbReference type="InterPro" id="IPR056511">
    <property type="entry name" value="IDM1_C"/>
</dbReference>
<dbReference type="Proteomes" id="UP000504608">
    <property type="component" value="Unplaced"/>
</dbReference>
<dbReference type="Pfam" id="PF00628">
    <property type="entry name" value="PHD"/>
    <property type="match status" value="1"/>
</dbReference>
<keyword evidence="2" id="KW-0479">Metal-binding</keyword>
<feature type="domain" description="N-acetyltransferase" evidence="9">
    <location>
        <begin position="1100"/>
        <end position="1263"/>
    </location>
</feature>
<comment type="subcellular location">
    <subcellularLocation>
        <location evidence="1">Nucleus</location>
    </subcellularLocation>
</comment>
<reference evidence="11" key="1">
    <citation type="submission" date="2025-08" db="UniProtKB">
        <authorList>
            <consortium name="RefSeq"/>
        </authorList>
    </citation>
    <scope>IDENTIFICATION</scope>
    <source>
        <tissue evidence="11">Young leaves</tissue>
    </source>
</reference>
<sequence>MAVLHLEVQGAGRKRKRRVERRLLVDEKVEIRSLEDGFLGSWHVGTIITCSNGVRHVMYDHLLCNDGSGLLVDAISVSANLDEVNSLSGNTNVRGYIRPIPPMVEFGKWGLPYGQCVDVNYQDAWWEGVVFDHEDGSEERRIFFPDLGDELTVGIGTLRITQDWNEATGDWQRRGTWSFLELMDQCEQESYLPVSLKQIWYEVRAKEDFMKIGEWTSPMNDLWKELVMEVIDENLDITLKEMLRVFEISSSVRCEFGKTNDCVNKNPSINFVDFDTTAVTGESIKSDMMVKDDFNQENAFDALGEVHTHDSLDAELLDSGPNSIDFHLSQEKSQLDDDIESKTSNDLDFSCHDEALSVLPRGSSTIASDSEAFSGASGSISCQQPPIIKHKNVNKQLKCLGRGRSVNWETLSATIPLDAASCPDAVKEYSIWGKEKATQALAENAWKHLLHLGWEIECRTDKPTFRYTSPDGKCFYSLLQVCNLLEEHSVEIPPSVSGNERRIMHDSCHVILSSSALEQREKSSSPNNCFPTTLDSSGVVLGQPELLHKAVMHYNKRFPTTLDSSGVVLGQPELLHKAVMDYHNRFPTTPDSSGVVLEQPELLHKAVMDYHNLSQLGRNGAKDVLKMQSEARRHLLSLGWHMLVKQKGKGDRQRWCYTSPLGRSCMTLSTACKICLDEEGVYNRTDSPVRSMENVFIIQKAAGQLVSNKIYSAPSNMDVQECSMPSNSIRTCCGESPRISPPKGFEEFGQDKFQRTKKPRSMANLFCFSPHLAQSQHNLDGKACESGIQTVCKKYLRSTRSPGAVKQKLNRESVRASINKFSVDIEHRRSMRVSRSSKRVHEVVTPSPSHHNPRTVLFWLIDNNMVLPRAKVYYCRGKGLQPMAEGRISRDGIKCCCCQKVFTINGFGIHAGGISSRSAANILLEDGKSLLECQILCNKKTSNFMSEAFDCMKGGYSKGENDYICSICHFGGTLILCDQCPSSFHQSCLGLQDIPEGDWFCPSCCCGICGQNNLSKDANVADDPSLTCYQCERKYHVECLRETKKFGIRSNTYWFCNKQCKVIYCGLQQLLGKSIPVCGDNLTWSLLKATTSDTDYFNSPHLETLTETQSKLNVALSVMHECFKPVREHHTRRDIAEDVIFSRSSELKRLNFQGFYTVLLERNDELVSVAAIRIYGEKVAEVPLVGTRFQYRRLGMCRILMNELEERLRGLGVQRLILPAVSSVLHTWTTSFGFSKMTDSERLEFLNYTFLDFQETVMCQKLLQKNTVGSSSLSGKSQIHDDANENSNGSDEI</sequence>
<dbReference type="CDD" id="cd04301">
    <property type="entry name" value="NAT_SF"/>
    <property type="match status" value="1"/>
</dbReference>
<dbReference type="InterPro" id="IPR013083">
    <property type="entry name" value="Znf_RING/FYVE/PHD"/>
</dbReference>
<evidence type="ECO:0000259" key="8">
    <source>
        <dbReference type="PROSITE" id="PS50016"/>
    </source>
</evidence>
<evidence type="ECO:0000259" key="9">
    <source>
        <dbReference type="PROSITE" id="PS51186"/>
    </source>
</evidence>
<dbReference type="SMART" id="SM00249">
    <property type="entry name" value="PHD"/>
    <property type="match status" value="2"/>
</dbReference>